<sequence>MKSLILAALVAATAAPAFAAANNFGTQRSVEAASFVEIDTLRSQDGGRVEILDGSSLSDAVSLGGTDVRPGLVSDVRVQLAHKPFRSNVLAVLYDDNGNVTATRQLRVLD</sequence>
<reference evidence="2 3" key="1">
    <citation type="submission" date="2017-08" db="EMBL/GenBank/DDBJ databases">
        <title>Draft Genome Sequence of Loktanella cinnabarina Strain XM1, Isolated from Coastal Surface Water.</title>
        <authorList>
            <person name="Ma R."/>
            <person name="Wang J."/>
            <person name="Wang Q."/>
            <person name="Ma Z."/>
            <person name="Li J."/>
            <person name="Chen L."/>
        </authorList>
    </citation>
    <scope>NUCLEOTIDE SEQUENCE [LARGE SCALE GENOMIC DNA]</scope>
    <source>
        <strain evidence="2 3">XM1</strain>
    </source>
</reference>
<feature type="chain" id="PRO_5013632550" evidence="1">
    <location>
        <begin position="20"/>
        <end position="110"/>
    </location>
</feature>
<dbReference type="Proteomes" id="UP000221860">
    <property type="component" value="Unassembled WGS sequence"/>
</dbReference>
<proteinExistence type="predicted"/>
<dbReference type="EMBL" id="NQWH01000026">
    <property type="protein sequence ID" value="PHP26728.1"/>
    <property type="molecule type" value="Genomic_DNA"/>
</dbReference>
<feature type="signal peptide" evidence="1">
    <location>
        <begin position="1"/>
        <end position="19"/>
    </location>
</feature>
<evidence type="ECO:0000256" key="1">
    <source>
        <dbReference type="SAM" id="SignalP"/>
    </source>
</evidence>
<accession>A0A2G1MDC4</accession>
<comment type="caution">
    <text evidence="2">The sequence shown here is derived from an EMBL/GenBank/DDBJ whole genome shotgun (WGS) entry which is preliminary data.</text>
</comment>
<evidence type="ECO:0000313" key="3">
    <source>
        <dbReference type="Proteomes" id="UP000221860"/>
    </source>
</evidence>
<keyword evidence="3" id="KW-1185">Reference proteome</keyword>
<dbReference type="AlphaFoldDB" id="A0A2G1MDC4"/>
<organism evidence="2 3">
    <name type="scientific">Limimaricola cinnabarinus</name>
    <dbReference type="NCBI Taxonomy" id="1125964"/>
    <lineage>
        <taxon>Bacteria</taxon>
        <taxon>Pseudomonadati</taxon>
        <taxon>Pseudomonadota</taxon>
        <taxon>Alphaproteobacteria</taxon>
        <taxon>Rhodobacterales</taxon>
        <taxon>Paracoccaceae</taxon>
        <taxon>Limimaricola</taxon>
    </lineage>
</organism>
<dbReference type="OrthoDB" id="7873081at2"/>
<evidence type="ECO:0000313" key="2">
    <source>
        <dbReference type="EMBL" id="PHP26728.1"/>
    </source>
</evidence>
<dbReference type="RefSeq" id="WP_099278125.1">
    <property type="nucleotide sequence ID" value="NZ_CANMUC010000008.1"/>
</dbReference>
<keyword evidence="1" id="KW-0732">Signal</keyword>
<name>A0A2G1MDC4_9RHOB</name>
<gene>
    <name evidence="2" type="ORF">CJ301_14640</name>
</gene>
<protein>
    <submittedName>
        <fullName evidence="2">Uncharacterized protein</fullName>
    </submittedName>
</protein>